<dbReference type="EMBL" id="SNRW01005454">
    <property type="protein sequence ID" value="KAA6385037.1"/>
    <property type="molecule type" value="Genomic_DNA"/>
</dbReference>
<organism evidence="1 2">
    <name type="scientific">Streblomastix strix</name>
    <dbReference type="NCBI Taxonomy" id="222440"/>
    <lineage>
        <taxon>Eukaryota</taxon>
        <taxon>Metamonada</taxon>
        <taxon>Preaxostyla</taxon>
        <taxon>Oxymonadida</taxon>
        <taxon>Streblomastigidae</taxon>
        <taxon>Streblomastix</taxon>
    </lineage>
</organism>
<evidence type="ECO:0000313" key="2">
    <source>
        <dbReference type="Proteomes" id="UP000324800"/>
    </source>
</evidence>
<dbReference type="Gene3D" id="2.60.120.920">
    <property type="match status" value="1"/>
</dbReference>
<accession>A0A5J4VQU2</accession>
<sequence>MAVPNEYNIIGGLLGLGPDILLAILTEMILVPDAVQLVGVNYPISIHNPDPFDIVFTDIDEVQKKISKHINKYNTVSLTQVLESGIWQMEAVFQNTRNRSCIGIVEDSYIIPAGALPWISPHQEHMITYNGAGQPFSISAKGKSFGGNAYFYDFRIIRLEMDCDKGTLTFFFNDVQQPLYISGINEKVRFIIFIYWPESSCIIRSLKKLATPTSQRLANEKAIQW</sequence>
<dbReference type="InterPro" id="IPR043136">
    <property type="entry name" value="B30.2/SPRY_sf"/>
</dbReference>
<comment type="caution">
    <text evidence="1">The sequence shown here is derived from an EMBL/GenBank/DDBJ whole genome shotgun (WGS) entry which is preliminary data.</text>
</comment>
<dbReference type="AlphaFoldDB" id="A0A5J4VQU2"/>
<dbReference type="Proteomes" id="UP000324800">
    <property type="component" value="Unassembled WGS sequence"/>
</dbReference>
<protein>
    <recommendedName>
        <fullName evidence="3">SPRY domain-containing protein</fullName>
    </recommendedName>
</protein>
<reference evidence="1 2" key="1">
    <citation type="submission" date="2019-03" db="EMBL/GenBank/DDBJ databases">
        <title>Single cell metagenomics reveals metabolic interactions within the superorganism composed of flagellate Streblomastix strix and complex community of Bacteroidetes bacteria on its surface.</title>
        <authorList>
            <person name="Treitli S.C."/>
            <person name="Kolisko M."/>
            <person name="Husnik F."/>
            <person name="Keeling P."/>
            <person name="Hampl V."/>
        </authorList>
    </citation>
    <scope>NUCLEOTIDE SEQUENCE [LARGE SCALE GENOMIC DNA]</scope>
    <source>
        <strain evidence="1">ST1C</strain>
    </source>
</reference>
<proteinExistence type="predicted"/>
<evidence type="ECO:0008006" key="3">
    <source>
        <dbReference type="Google" id="ProtNLM"/>
    </source>
</evidence>
<gene>
    <name evidence="1" type="ORF">EZS28_019436</name>
</gene>
<name>A0A5J4VQU2_9EUKA</name>
<evidence type="ECO:0000313" key="1">
    <source>
        <dbReference type="EMBL" id="KAA6385037.1"/>
    </source>
</evidence>